<accession>A0A2H1VF74</accession>
<protein>
    <submittedName>
        <fullName evidence="1">SFRICE_012878</fullName>
    </submittedName>
</protein>
<organism evidence="1">
    <name type="scientific">Spodoptera frugiperda</name>
    <name type="common">Fall armyworm</name>
    <dbReference type="NCBI Taxonomy" id="7108"/>
    <lineage>
        <taxon>Eukaryota</taxon>
        <taxon>Metazoa</taxon>
        <taxon>Ecdysozoa</taxon>
        <taxon>Arthropoda</taxon>
        <taxon>Hexapoda</taxon>
        <taxon>Insecta</taxon>
        <taxon>Pterygota</taxon>
        <taxon>Neoptera</taxon>
        <taxon>Endopterygota</taxon>
        <taxon>Lepidoptera</taxon>
        <taxon>Glossata</taxon>
        <taxon>Ditrysia</taxon>
        <taxon>Noctuoidea</taxon>
        <taxon>Noctuidae</taxon>
        <taxon>Amphipyrinae</taxon>
        <taxon>Spodoptera</taxon>
    </lineage>
</organism>
<sequence length="156" mass="17533">MRTDDVIRNIYDRGPEDVTWANLPLGGPTTSSEWRGASGCRWRLRCPTLGFSPVSWTRNNNLWITQTVVSCGNRIRDTLHGIQLPSHRANRAVILLKSCRSTWRTKGEAFVQQWTSEGRSFFFSSSDNVPGAEDPIIIIIIISISLEDSSLLLQVS</sequence>
<name>A0A2H1VF74_SPOFR</name>
<dbReference type="AlphaFoldDB" id="A0A2H1VF74"/>
<reference evidence="1" key="1">
    <citation type="submission" date="2016-07" db="EMBL/GenBank/DDBJ databases">
        <authorList>
            <person name="Bretaudeau A."/>
        </authorList>
    </citation>
    <scope>NUCLEOTIDE SEQUENCE</scope>
    <source>
        <strain evidence="1">Rice</strain>
        <tissue evidence="1">Whole body</tissue>
    </source>
</reference>
<gene>
    <name evidence="1" type="ORF">SFRICE_012878</name>
</gene>
<evidence type="ECO:0000313" key="1">
    <source>
        <dbReference type="EMBL" id="SOQ38914.1"/>
    </source>
</evidence>
<proteinExistence type="predicted"/>
<dbReference type="EMBL" id="ODYU01001975">
    <property type="protein sequence ID" value="SOQ38914.1"/>
    <property type="molecule type" value="Genomic_DNA"/>
</dbReference>